<dbReference type="FunFam" id="3.30.730.10:FF:000001">
    <property type="entry name" value="Ethylene-responsive transcription factor 2"/>
    <property type="match status" value="1"/>
</dbReference>
<dbReference type="PROSITE" id="PS51032">
    <property type="entry name" value="AP2_ERF"/>
    <property type="match status" value="1"/>
</dbReference>
<evidence type="ECO:0000256" key="1">
    <source>
        <dbReference type="ARBA" id="ARBA00004123"/>
    </source>
</evidence>
<dbReference type="GO" id="GO:0003700">
    <property type="term" value="F:DNA-binding transcription factor activity"/>
    <property type="evidence" value="ECO:0007669"/>
    <property type="project" value="InterPro"/>
</dbReference>
<evidence type="ECO:0000259" key="7">
    <source>
        <dbReference type="PROSITE" id="PS51032"/>
    </source>
</evidence>
<dbReference type="Proteomes" id="UP000729402">
    <property type="component" value="Unassembled WGS sequence"/>
</dbReference>
<dbReference type="SMART" id="SM00380">
    <property type="entry name" value="AP2"/>
    <property type="match status" value="1"/>
</dbReference>
<keyword evidence="3" id="KW-0238">DNA-binding</keyword>
<evidence type="ECO:0000256" key="3">
    <source>
        <dbReference type="ARBA" id="ARBA00023125"/>
    </source>
</evidence>
<evidence type="ECO:0000256" key="2">
    <source>
        <dbReference type="ARBA" id="ARBA00023015"/>
    </source>
</evidence>
<feature type="compositionally biased region" description="Polar residues" evidence="6">
    <location>
        <begin position="182"/>
        <end position="199"/>
    </location>
</feature>
<feature type="domain" description="AP2/ERF" evidence="7">
    <location>
        <begin position="121"/>
        <end position="178"/>
    </location>
</feature>
<accession>A0A8J5VVE0</accession>
<feature type="region of interest" description="Disordered" evidence="6">
    <location>
        <begin position="180"/>
        <end position="199"/>
    </location>
</feature>
<dbReference type="OrthoDB" id="668733at2759"/>
<evidence type="ECO:0000313" key="8">
    <source>
        <dbReference type="EMBL" id="KAG8072661.1"/>
    </source>
</evidence>
<dbReference type="GO" id="GO:0009873">
    <property type="term" value="P:ethylene-activated signaling pathway"/>
    <property type="evidence" value="ECO:0007669"/>
    <property type="project" value="InterPro"/>
</dbReference>
<dbReference type="GO" id="GO:0003677">
    <property type="term" value="F:DNA binding"/>
    <property type="evidence" value="ECO:0007669"/>
    <property type="project" value="UniProtKB-KW"/>
</dbReference>
<keyword evidence="5" id="KW-0539">Nucleus</keyword>
<keyword evidence="4" id="KW-0804">Transcription</keyword>
<comment type="caution">
    <text evidence="8">The sequence shown here is derived from an EMBL/GenBank/DDBJ whole genome shotgun (WGS) entry which is preliminary data.</text>
</comment>
<reference evidence="8" key="1">
    <citation type="journal article" date="2021" name="bioRxiv">
        <title>Whole Genome Assembly and Annotation of Northern Wild Rice, Zizania palustris L., Supports a Whole Genome Duplication in the Zizania Genus.</title>
        <authorList>
            <person name="Haas M."/>
            <person name="Kono T."/>
            <person name="Macchietto M."/>
            <person name="Millas R."/>
            <person name="McGilp L."/>
            <person name="Shao M."/>
            <person name="Duquette J."/>
            <person name="Hirsch C.N."/>
            <person name="Kimball J."/>
        </authorList>
    </citation>
    <scope>NUCLEOTIDE SEQUENCE</scope>
    <source>
        <tissue evidence="8">Fresh leaf tissue</tissue>
    </source>
</reference>
<dbReference type="GO" id="GO:0005634">
    <property type="term" value="C:nucleus"/>
    <property type="evidence" value="ECO:0007669"/>
    <property type="project" value="UniProtKB-SubCell"/>
</dbReference>
<organism evidence="8 9">
    <name type="scientific">Zizania palustris</name>
    <name type="common">Northern wild rice</name>
    <dbReference type="NCBI Taxonomy" id="103762"/>
    <lineage>
        <taxon>Eukaryota</taxon>
        <taxon>Viridiplantae</taxon>
        <taxon>Streptophyta</taxon>
        <taxon>Embryophyta</taxon>
        <taxon>Tracheophyta</taxon>
        <taxon>Spermatophyta</taxon>
        <taxon>Magnoliopsida</taxon>
        <taxon>Liliopsida</taxon>
        <taxon>Poales</taxon>
        <taxon>Poaceae</taxon>
        <taxon>BOP clade</taxon>
        <taxon>Oryzoideae</taxon>
        <taxon>Oryzeae</taxon>
        <taxon>Zizaniinae</taxon>
        <taxon>Zizania</taxon>
    </lineage>
</organism>
<gene>
    <name evidence="8" type="ORF">GUJ93_ZPchr0006g42735</name>
</gene>
<sequence length="369" mass="40216">MCGGAILADLKKPASAGSRRLTEGSLWNEKKKPRWSAGGGRHFGGFVEDDDEDFEADFEVFELASGDSDLEFGEEGDDDDVVEVKPPLVKRANSTDELSTITTAGFDGPAARTAKRKRKNQFRGIRQRPWGKWAAEIRDPRKGVRVWLGTFNSAEEAARAYDAEARRIRGKKAKVNFPEAPTATQRCHGNPATSKAPMSSVEQKPIVKPSFNHLVNTNAFVYPSANFSSNKAFVQPGNMLFAPAAHIEDPIMNSDQGSNSFGCSDLGLEYDTKTSDITSIAPISTIDGLDESAFINSDAQNSVVPPIMENCTVDTADGLTDLESYMKFLLDDGAGESMDSVLNLDGSQDVLSNVDLWSFDDMPISTDFY</sequence>
<dbReference type="InterPro" id="IPR044808">
    <property type="entry name" value="ERF_plant"/>
</dbReference>
<reference evidence="8" key="2">
    <citation type="submission" date="2021-02" db="EMBL/GenBank/DDBJ databases">
        <authorList>
            <person name="Kimball J.A."/>
            <person name="Haas M.W."/>
            <person name="Macchietto M."/>
            <person name="Kono T."/>
            <person name="Duquette J."/>
            <person name="Shao M."/>
        </authorList>
    </citation>
    <scope>NUCLEOTIDE SEQUENCE</scope>
    <source>
        <tissue evidence="8">Fresh leaf tissue</tissue>
    </source>
</reference>
<name>A0A8J5VVE0_ZIZPA</name>
<evidence type="ECO:0000313" key="9">
    <source>
        <dbReference type="Proteomes" id="UP000729402"/>
    </source>
</evidence>
<feature type="region of interest" description="Disordered" evidence="6">
    <location>
        <begin position="1"/>
        <end position="42"/>
    </location>
</feature>
<dbReference type="Pfam" id="PF00847">
    <property type="entry name" value="AP2"/>
    <property type="match status" value="1"/>
</dbReference>
<dbReference type="AlphaFoldDB" id="A0A8J5VVE0"/>
<dbReference type="CDD" id="cd00018">
    <property type="entry name" value="AP2"/>
    <property type="match status" value="1"/>
</dbReference>
<dbReference type="InterPro" id="IPR001471">
    <property type="entry name" value="AP2/ERF_dom"/>
</dbReference>
<comment type="subcellular location">
    <subcellularLocation>
        <location evidence="1">Nucleus</location>
    </subcellularLocation>
</comment>
<evidence type="ECO:0000256" key="4">
    <source>
        <dbReference type="ARBA" id="ARBA00023163"/>
    </source>
</evidence>
<dbReference type="PANTHER" id="PTHR31190">
    <property type="entry name" value="DNA-BINDING DOMAIN"/>
    <property type="match status" value="1"/>
</dbReference>
<dbReference type="PANTHER" id="PTHR31190:SF44">
    <property type="entry name" value="ETHYLENE-RESPONSIVE TRANSCRIPTION FACTOR 1"/>
    <property type="match status" value="1"/>
</dbReference>
<evidence type="ECO:0000256" key="6">
    <source>
        <dbReference type="SAM" id="MobiDB-lite"/>
    </source>
</evidence>
<evidence type="ECO:0000256" key="5">
    <source>
        <dbReference type="ARBA" id="ARBA00023242"/>
    </source>
</evidence>
<proteinExistence type="predicted"/>
<keyword evidence="2" id="KW-0805">Transcription regulation</keyword>
<protein>
    <recommendedName>
        <fullName evidence="7">AP2/ERF domain-containing protein</fullName>
    </recommendedName>
</protein>
<keyword evidence="9" id="KW-1185">Reference proteome</keyword>
<dbReference type="EMBL" id="JAAALK010000283">
    <property type="protein sequence ID" value="KAG8072661.1"/>
    <property type="molecule type" value="Genomic_DNA"/>
</dbReference>